<dbReference type="PROSITE" id="PS50972">
    <property type="entry name" value="PTERIN_BINDING"/>
    <property type="match status" value="1"/>
</dbReference>
<evidence type="ECO:0000256" key="5">
    <source>
        <dbReference type="ARBA" id="ARBA00012458"/>
    </source>
</evidence>
<evidence type="ECO:0000256" key="7">
    <source>
        <dbReference type="ARBA" id="ARBA00022679"/>
    </source>
</evidence>
<organism evidence="14 15">
    <name type="scientific">Paenibacillus arenosi</name>
    <dbReference type="NCBI Taxonomy" id="2774142"/>
    <lineage>
        <taxon>Bacteria</taxon>
        <taxon>Bacillati</taxon>
        <taxon>Bacillota</taxon>
        <taxon>Bacilli</taxon>
        <taxon>Bacillales</taxon>
        <taxon>Paenibacillaceae</taxon>
        <taxon>Paenibacillus</taxon>
    </lineage>
</organism>
<dbReference type="CDD" id="cd00739">
    <property type="entry name" value="DHPS"/>
    <property type="match status" value="1"/>
</dbReference>
<comment type="catalytic activity">
    <reaction evidence="1">
        <text>(7,8-dihydropterin-6-yl)methyl diphosphate + 4-aminobenzoate = 7,8-dihydropteroate + diphosphate</text>
        <dbReference type="Rhea" id="RHEA:19949"/>
        <dbReference type="ChEBI" id="CHEBI:17836"/>
        <dbReference type="ChEBI" id="CHEBI:17839"/>
        <dbReference type="ChEBI" id="CHEBI:33019"/>
        <dbReference type="ChEBI" id="CHEBI:72950"/>
        <dbReference type="EC" id="2.5.1.15"/>
    </reaction>
</comment>
<dbReference type="EC" id="2.5.1.15" evidence="5 12"/>
<dbReference type="Gene3D" id="3.20.20.20">
    <property type="entry name" value="Dihydropteroate synthase-like"/>
    <property type="match status" value="1"/>
</dbReference>
<evidence type="ECO:0000256" key="10">
    <source>
        <dbReference type="ARBA" id="ARBA00022909"/>
    </source>
</evidence>
<evidence type="ECO:0000256" key="1">
    <source>
        <dbReference type="ARBA" id="ARBA00000012"/>
    </source>
</evidence>
<keyword evidence="8 12" id="KW-0479">Metal-binding</keyword>
<comment type="caution">
    <text evidence="14">The sequence shown here is derived from an EMBL/GenBank/DDBJ whole genome shotgun (WGS) entry which is preliminary data.</text>
</comment>
<evidence type="ECO:0000256" key="2">
    <source>
        <dbReference type="ARBA" id="ARBA00001946"/>
    </source>
</evidence>
<comment type="similarity">
    <text evidence="4 12">Belongs to the DHPS family.</text>
</comment>
<evidence type="ECO:0000313" key="14">
    <source>
        <dbReference type="EMBL" id="MBD8500710.1"/>
    </source>
</evidence>
<dbReference type="PROSITE" id="PS00793">
    <property type="entry name" value="DHPS_2"/>
    <property type="match status" value="1"/>
</dbReference>
<dbReference type="InterPro" id="IPR011005">
    <property type="entry name" value="Dihydropteroate_synth-like_sf"/>
</dbReference>
<proteinExistence type="inferred from homology"/>
<evidence type="ECO:0000256" key="3">
    <source>
        <dbReference type="ARBA" id="ARBA00004763"/>
    </source>
</evidence>
<sequence length="287" mass="31728">MLKPTIYTHQYALGKHGEVVLTLSERTLIMGILNVTPDSFSDGGSYTDVERALEHAHRMVADGADILDIGGESTRPGSEPVGLEEELRRVIPVIEAIRRELPHTAISIDTYKAEVARQALEAGAHIMNDIWGGKLDAEMVQVAAAYQCPIILMHNRPERNYESYIEDVMQDLRESAELALDAGVKRENIWLDPGMGFAKTGDDNLQLMHHLDEMVALGYPVLLATSRKRFIQNVLEAPATDVIEGTAATVALGIAQGCQMVRVHDVKQIVRTARMSDAMLYKESIKI</sequence>
<dbReference type="EMBL" id="JACYTN010000026">
    <property type="protein sequence ID" value="MBD8500710.1"/>
    <property type="molecule type" value="Genomic_DNA"/>
</dbReference>
<dbReference type="Pfam" id="PF00809">
    <property type="entry name" value="Pterin_bind"/>
    <property type="match status" value="1"/>
</dbReference>
<keyword evidence="15" id="KW-1185">Reference proteome</keyword>
<dbReference type="InterPro" id="IPR006390">
    <property type="entry name" value="DHP_synth_dom"/>
</dbReference>
<comment type="pathway">
    <text evidence="3 12">Cofactor biosynthesis; tetrahydrofolate biosynthesis; 7,8-dihydrofolate from 2-amino-4-hydroxy-6-hydroxymethyl-7,8-dihydropteridine diphosphate and 4-aminobenzoate: step 1/2.</text>
</comment>
<evidence type="ECO:0000256" key="6">
    <source>
        <dbReference type="ARBA" id="ARBA00016919"/>
    </source>
</evidence>
<feature type="domain" description="Pterin-binding" evidence="13">
    <location>
        <begin position="27"/>
        <end position="274"/>
    </location>
</feature>
<dbReference type="Proteomes" id="UP000634529">
    <property type="component" value="Unassembled WGS sequence"/>
</dbReference>
<protein>
    <recommendedName>
        <fullName evidence="6 12">Dihydropteroate synthase</fullName>
        <shortName evidence="12">DHPS</shortName>
        <ecNumber evidence="5 12">2.5.1.15</ecNumber>
    </recommendedName>
    <alternativeName>
        <fullName evidence="11 12">Dihydropteroate pyrophosphorylase</fullName>
    </alternativeName>
</protein>
<dbReference type="SUPFAM" id="SSF51717">
    <property type="entry name" value="Dihydropteroate synthetase-like"/>
    <property type="match status" value="1"/>
</dbReference>
<keyword evidence="10 12" id="KW-0289">Folate biosynthesis</keyword>
<gene>
    <name evidence="14" type="primary">folP</name>
    <name evidence="14" type="ORF">IFO66_20705</name>
</gene>
<dbReference type="PANTHER" id="PTHR20941">
    <property type="entry name" value="FOLATE SYNTHESIS PROTEINS"/>
    <property type="match status" value="1"/>
</dbReference>
<dbReference type="NCBIfam" id="TIGR01496">
    <property type="entry name" value="DHPS"/>
    <property type="match status" value="1"/>
</dbReference>
<evidence type="ECO:0000256" key="4">
    <source>
        <dbReference type="ARBA" id="ARBA00009503"/>
    </source>
</evidence>
<name>A0ABR9B2X1_9BACL</name>
<dbReference type="InterPro" id="IPR000489">
    <property type="entry name" value="Pterin-binding_dom"/>
</dbReference>
<reference evidence="14 15" key="1">
    <citation type="submission" date="2020-09" db="EMBL/GenBank/DDBJ databases">
        <title>Paenibacillus sp. CAU 1523 isolated from sand of Haeundae Beach.</title>
        <authorList>
            <person name="Kim W."/>
        </authorList>
    </citation>
    <scope>NUCLEOTIDE SEQUENCE [LARGE SCALE GENOMIC DNA]</scope>
    <source>
        <strain evidence="14 15">CAU 1523</strain>
    </source>
</reference>
<dbReference type="PROSITE" id="PS00792">
    <property type="entry name" value="DHPS_1"/>
    <property type="match status" value="1"/>
</dbReference>
<dbReference type="GO" id="GO:0004156">
    <property type="term" value="F:dihydropteroate synthase activity"/>
    <property type="evidence" value="ECO:0007669"/>
    <property type="project" value="UniProtKB-EC"/>
</dbReference>
<comment type="function">
    <text evidence="12">Catalyzes the condensation of para-aminobenzoate (pABA) with 6-hydroxymethyl-7,8-dihydropterin diphosphate (DHPt-PP) to form 7,8-dihydropteroate (H2Pte), the immediate precursor of folate derivatives.</text>
</comment>
<evidence type="ECO:0000256" key="11">
    <source>
        <dbReference type="ARBA" id="ARBA00030193"/>
    </source>
</evidence>
<evidence type="ECO:0000256" key="9">
    <source>
        <dbReference type="ARBA" id="ARBA00022842"/>
    </source>
</evidence>
<dbReference type="RefSeq" id="WP_192026943.1">
    <property type="nucleotide sequence ID" value="NZ_JACYTN010000026.1"/>
</dbReference>
<keyword evidence="9 12" id="KW-0460">Magnesium</keyword>
<evidence type="ECO:0000259" key="13">
    <source>
        <dbReference type="PROSITE" id="PS50972"/>
    </source>
</evidence>
<comment type="cofactor">
    <cofactor evidence="2 12">
        <name>Mg(2+)</name>
        <dbReference type="ChEBI" id="CHEBI:18420"/>
    </cofactor>
</comment>
<accession>A0ABR9B2X1</accession>
<dbReference type="PANTHER" id="PTHR20941:SF1">
    <property type="entry name" value="FOLIC ACID SYNTHESIS PROTEIN FOL1"/>
    <property type="match status" value="1"/>
</dbReference>
<keyword evidence="7 12" id="KW-0808">Transferase</keyword>
<dbReference type="InterPro" id="IPR045031">
    <property type="entry name" value="DHP_synth-like"/>
</dbReference>
<evidence type="ECO:0000256" key="8">
    <source>
        <dbReference type="ARBA" id="ARBA00022723"/>
    </source>
</evidence>
<evidence type="ECO:0000256" key="12">
    <source>
        <dbReference type="RuleBase" id="RU361205"/>
    </source>
</evidence>
<evidence type="ECO:0000313" key="15">
    <source>
        <dbReference type="Proteomes" id="UP000634529"/>
    </source>
</evidence>